<reference evidence="2 3" key="1">
    <citation type="submission" date="2016-04" db="EMBL/GenBank/DDBJ databases">
        <title>Draft genome sequence of Aeribacillus pallidus 8m3 from petroleum reservoir.</title>
        <authorList>
            <person name="Poltaraus A.B."/>
            <person name="Nazina T.N."/>
            <person name="Tourova T.P."/>
            <person name="Malakho S.M."/>
            <person name="Korshunova A.V."/>
            <person name="Sokolova D.S."/>
        </authorList>
    </citation>
    <scope>NUCLEOTIDE SEQUENCE [LARGE SCALE GENOMIC DNA]</scope>
    <source>
        <strain evidence="2 3">8m3</strain>
    </source>
</reference>
<proteinExistence type="predicted"/>
<dbReference type="Pfam" id="PF12679">
    <property type="entry name" value="ABC2_membrane_2"/>
    <property type="match status" value="1"/>
</dbReference>
<gene>
    <name evidence="2" type="ORF">AZI98_13990</name>
</gene>
<organism evidence="2 3">
    <name type="scientific">Aeribacillus pallidus</name>
    <dbReference type="NCBI Taxonomy" id="33936"/>
    <lineage>
        <taxon>Bacteria</taxon>
        <taxon>Bacillati</taxon>
        <taxon>Bacillota</taxon>
        <taxon>Bacilli</taxon>
        <taxon>Bacillales</taxon>
        <taxon>Bacillaceae</taxon>
        <taxon>Aeribacillus</taxon>
    </lineage>
</organism>
<dbReference type="OrthoDB" id="2680264at2"/>
<keyword evidence="3" id="KW-1185">Reference proteome</keyword>
<accession>A0A161ZRN3</accession>
<dbReference type="GO" id="GO:0005886">
    <property type="term" value="C:plasma membrane"/>
    <property type="evidence" value="ECO:0007669"/>
    <property type="project" value="UniProtKB-SubCell"/>
</dbReference>
<dbReference type="STRING" id="33936.AZI98_13990"/>
<dbReference type="EMBL" id="LWBR01000048">
    <property type="protein sequence ID" value="KZN95577.1"/>
    <property type="molecule type" value="Genomic_DNA"/>
</dbReference>
<evidence type="ECO:0000256" key="1">
    <source>
        <dbReference type="SAM" id="Phobius"/>
    </source>
</evidence>
<dbReference type="RefSeq" id="WP_063388922.1">
    <property type="nucleotide sequence ID" value="NZ_LWBR01000048.1"/>
</dbReference>
<feature type="transmembrane region" description="Helical" evidence="1">
    <location>
        <begin position="164"/>
        <end position="190"/>
    </location>
</feature>
<feature type="transmembrane region" description="Helical" evidence="1">
    <location>
        <begin position="240"/>
        <end position="262"/>
    </location>
</feature>
<dbReference type="Proteomes" id="UP000076476">
    <property type="component" value="Unassembled WGS sequence"/>
</dbReference>
<feature type="transmembrane region" description="Helical" evidence="1">
    <location>
        <begin position="108"/>
        <end position="128"/>
    </location>
</feature>
<name>A0A161ZRN3_9BACI</name>
<dbReference type="GO" id="GO:0140359">
    <property type="term" value="F:ABC-type transporter activity"/>
    <property type="evidence" value="ECO:0007669"/>
    <property type="project" value="InterPro"/>
</dbReference>
<dbReference type="AlphaFoldDB" id="A0A161ZRN3"/>
<keyword evidence="1" id="KW-0472">Membrane</keyword>
<feature type="transmembrane region" description="Helical" evidence="1">
    <location>
        <begin position="134"/>
        <end position="157"/>
    </location>
</feature>
<evidence type="ECO:0000313" key="2">
    <source>
        <dbReference type="EMBL" id="KZN95577.1"/>
    </source>
</evidence>
<feature type="transmembrane region" description="Helical" evidence="1">
    <location>
        <begin position="18"/>
        <end position="35"/>
    </location>
</feature>
<keyword evidence="1" id="KW-0812">Transmembrane</keyword>
<protein>
    <submittedName>
        <fullName evidence="2">ABC transporter permease</fullName>
    </submittedName>
</protein>
<feature type="transmembrane region" description="Helical" evidence="1">
    <location>
        <begin position="55"/>
        <end position="73"/>
    </location>
</feature>
<comment type="caution">
    <text evidence="2">The sequence shown here is derived from an EMBL/GenBank/DDBJ whole genome shotgun (WGS) entry which is preliminary data.</text>
</comment>
<evidence type="ECO:0000313" key="3">
    <source>
        <dbReference type="Proteomes" id="UP000076476"/>
    </source>
</evidence>
<sequence>MRDIWKAEWRLTIRQRSSYTFVFLWIFVLSLLFLLERNNPALTGYTNMTGTIANIVLYIVPLFMLVAGSFSIANEMENGQWSLLCTYPLPTIAYWVGKLCGQLTAQSAIFSLSFSLSLLVGTLLGSSLSLKWVLILYIFSISLIWFFLVIGLTIGSFSETRWQALILSVGVWFFLIMIWPTAVISVLSFVPYPMIAPLLKASLFCNPAELLRIVFVVQLDGGAVFGQSYDELISFMQTKALWVLFVGYMFIFSSIMLAFSVWKLERKKRQ</sequence>
<keyword evidence="1" id="KW-1133">Transmembrane helix</keyword>